<dbReference type="EMBL" id="CP078145">
    <property type="protein sequence ID" value="QXN89851.1"/>
    <property type="molecule type" value="Genomic_DNA"/>
</dbReference>
<gene>
    <name evidence="2" type="ORF">KV110_31005</name>
</gene>
<feature type="signal peptide" evidence="1">
    <location>
        <begin position="1"/>
        <end position="25"/>
    </location>
</feature>
<dbReference type="Proteomes" id="UP000694257">
    <property type="component" value="Chromosome"/>
</dbReference>
<evidence type="ECO:0000313" key="2">
    <source>
        <dbReference type="EMBL" id="QXN89851.1"/>
    </source>
</evidence>
<keyword evidence="3" id="KW-1185">Reference proteome</keyword>
<sequence>MTVRRLVVRSSVAAAITLGSIVAVAPQAVAEGLCDDGSATVFLVGSEPVCQGRGTVSYGERTVSKVCSVGPVEVTAEATYLDRRKKTITDQLDLRNGTCGRFVIPGQTSATVTVH</sequence>
<dbReference type="RefSeq" id="WP_218470717.1">
    <property type="nucleotide sequence ID" value="NZ_BAABJN010000006.1"/>
</dbReference>
<evidence type="ECO:0000256" key="1">
    <source>
        <dbReference type="SAM" id="SignalP"/>
    </source>
</evidence>
<name>A0ABX8RQW8_NOCIO</name>
<evidence type="ECO:0000313" key="3">
    <source>
        <dbReference type="Proteomes" id="UP000694257"/>
    </source>
</evidence>
<keyword evidence="1" id="KW-0732">Signal</keyword>
<proteinExistence type="predicted"/>
<accession>A0ABX8RQW8</accession>
<feature type="chain" id="PRO_5047467530" description="Secreted protein" evidence="1">
    <location>
        <begin position="26"/>
        <end position="115"/>
    </location>
</feature>
<organism evidence="2 3">
    <name type="scientific">Nocardia iowensis</name>
    <dbReference type="NCBI Taxonomy" id="204891"/>
    <lineage>
        <taxon>Bacteria</taxon>
        <taxon>Bacillati</taxon>
        <taxon>Actinomycetota</taxon>
        <taxon>Actinomycetes</taxon>
        <taxon>Mycobacteriales</taxon>
        <taxon>Nocardiaceae</taxon>
        <taxon>Nocardia</taxon>
    </lineage>
</organism>
<reference evidence="2 3" key="1">
    <citation type="submission" date="2021-07" db="EMBL/GenBank/DDBJ databases">
        <title>Whole Genome Sequence of Nocardia Iowensis.</title>
        <authorList>
            <person name="Lamm A."/>
            <person name="Collins-Fairclough A.M."/>
            <person name="Bunk B."/>
            <person name="Sproer C."/>
        </authorList>
    </citation>
    <scope>NUCLEOTIDE SEQUENCE [LARGE SCALE GENOMIC DNA]</scope>
    <source>
        <strain evidence="2 3">NRRL 5646</strain>
    </source>
</reference>
<protein>
    <recommendedName>
        <fullName evidence="4">Secreted protein</fullName>
    </recommendedName>
</protein>
<evidence type="ECO:0008006" key="4">
    <source>
        <dbReference type="Google" id="ProtNLM"/>
    </source>
</evidence>